<accession>A0A9Q1EIU6</accession>
<feature type="chain" id="PRO_5040406563" evidence="1">
    <location>
        <begin position="20"/>
        <end position="69"/>
    </location>
</feature>
<comment type="caution">
    <text evidence="2">The sequence shown here is derived from an EMBL/GenBank/DDBJ whole genome shotgun (WGS) entry which is preliminary data.</text>
</comment>
<sequence>MNSLLLSGFLLGFVSLSLADNFDEAYSDLEHYRTIYISENGPRLSVLTEQAKVVSRRGGQCHPALQVLP</sequence>
<keyword evidence="3" id="KW-1185">Reference proteome</keyword>
<organism evidence="2 3">
    <name type="scientific">Synaphobranchus kaupii</name>
    <name type="common">Kaup's arrowtooth eel</name>
    <dbReference type="NCBI Taxonomy" id="118154"/>
    <lineage>
        <taxon>Eukaryota</taxon>
        <taxon>Metazoa</taxon>
        <taxon>Chordata</taxon>
        <taxon>Craniata</taxon>
        <taxon>Vertebrata</taxon>
        <taxon>Euteleostomi</taxon>
        <taxon>Actinopterygii</taxon>
        <taxon>Neopterygii</taxon>
        <taxon>Teleostei</taxon>
        <taxon>Anguilliformes</taxon>
        <taxon>Synaphobranchidae</taxon>
        <taxon>Synaphobranchus</taxon>
    </lineage>
</organism>
<feature type="signal peptide" evidence="1">
    <location>
        <begin position="1"/>
        <end position="19"/>
    </location>
</feature>
<evidence type="ECO:0000313" key="2">
    <source>
        <dbReference type="EMBL" id="KAJ8339579.1"/>
    </source>
</evidence>
<dbReference type="EMBL" id="JAINUF010000017">
    <property type="protein sequence ID" value="KAJ8339579.1"/>
    <property type="molecule type" value="Genomic_DNA"/>
</dbReference>
<name>A0A9Q1EIU6_SYNKA</name>
<reference evidence="2" key="1">
    <citation type="journal article" date="2023" name="Science">
        <title>Genome structures resolve the early diversification of teleost fishes.</title>
        <authorList>
            <person name="Parey E."/>
            <person name="Louis A."/>
            <person name="Montfort J."/>
            <person name="Bouchez O."/>
            <person name="Roques C."/>
            <person name="Iampietro C."/>
            <person name="Lluch J."/>
            <person name="Castinel A."/>
            <person name="Donnadieu C."/>
            <person name="Desvignes T."/>
            <person name="Floi Bucao C."/>
            <person name="Jouanno E."/>
            <person name="Wen M."/>
            <person name="Mejri S."/>
            <person name="Dirks R."/>
            <person name="Jansen H."/>
            <person name="Henkel C."/>
            <person name="Chen W.J."/>
            <person name="Zahm M."/>
            <person name="Cabau C."/>
            <person name="Klopp C."/>
            <person name="Thompson A.W."/>
            <person name="Robinson-Rechavi M."/>
            <person name="Braasch I."/>
            <person name="Lecointre G."/>
            <person name="Bobe J."/>
            <person name="Postlethwait J.H."/>
            <person name="Berthelot C."/>
            <person name="Roest Crollius H."/>
            <person name="Guiguen Y."/>
        </authorList>
    </citation>
    <scope>NUCLEOTIDE SEQUENCE</scope>
    <source>
        <strain evidence="2">WJC10195</strain>
    </source>
</reference>
<protein>
    <submittedName>
        <fullName evidence="2">Uncharacterized protein</fullName>
    </submittedName>
</protein>
<gene>
    <name evidence="2" type="ORF">SKAU_G00363650</name>
</gene>
<dbReference type="Proteomes" id="UP001152622">
    <property type="component" value="Chromosome 17"/>
</dbReference>
<keyword evidence="1" id="KW-0732">Signal</keyword>
<evidence type="ECO:0000313" key="3">
    <source>
        <dbReference type="Proteomes" id="UP001152622"/>
    </source>
</evidence>
<proteinExistence type="predicted"/>
<evidence type="ECO:0000256" key="1">
    <source>
        <dbReference type="SAM" id="SignalP"/>
    </source>
</evidence>
<dbReference type="AlphaFoldDB" id="A0A9Q1EIU6"/>